<organism evidence="6 7">
    <name type="scientific">Glomus cerebriforme</name>
    <dbReference type="NCBI Taxonomy" id="658196"/>
    <lineage>
        <taxon>Eukaryota</taxon>
        <taxon>Fungi</taxon>
        <taxon>Fungi incertae sedis</taxon>
        <taxon>Mucoromycota</taxon>
        <taxon>Glomeromycotina</taxon>
        <taxon>Glomeromycetes</taxon>
        <taxon>Glomerales</taxon>
        <taxon>Glomeraceae</taxon>
        <taxon>Glomus</taxon>
    </lineage>
</organism>
<dbReference type="InterPro" id="IPR051681">
    <property type="entry name" value="Ser/Thr_Kinases-Pseudokinases"/>
</dbReference>
<evidence type="ECO:0000259" key="5">
    <source>
        <dbReference type="PROSITE" id="PS50011"/>
    </source>
</evidence>
<keyword evidence="7" id="KW-1185">Reference proteome</keyword>
<dbReference type="GO" id="GO:0004674">
    <property type="term" value="F:protein serine/threonine kinase activity"/>
    <property type="evidence" value="ECO:0007669"/>
    <property type="project" value="TreeGrafter"/>
</dbReference>
<proteinExistence type="predicted"/>
<reference evidence="6 7" key="1">
    <citation type="submission" date="2018-06" db="EMBL/GenBank/DDBJ databases">
        <title>Comparative genomics reveals the genomic features of Rhizophagus irregularis, R. cerebriforme, R. diaphanum and Gigaspora rosea, and their symbiotic lifestyle signature.</title>
        <authorList>
            <person name="Morin E."/>
            <person name="San Clemente H."/>
            <person name="Chen E.C.H."/>
            <person name="De La Providencia I."/>
            <person name="Hainaut M."/>
            <person name="Kuo A."/>
            <person name="Kohler A."/>
            <person name="Murat C."/>
            <person name="Tang N."/>
            <person name="Roy S."/>
            <person name="Loubradou J."/>
            <person name="Henrissat B."/>
            <person name="Grigoriev I.V."/>
            <person name="Corradi N."/>
            <person name="Roux C."/>
            <person name="Martin F.M."/>
        </authorList>
    </citation>
    <scope>NUCLEOTIDE SEQUENCE [LARGE SCALE GENOMIC DNA]</scope>
    <source>
        <strain evidence="6 7">DAOM 227022</strain>
    </source>
</reference>
<dbReference type="EMBL" id="QKYT01000827">
    <property type="protein sequence ID" value="RIA81236.1"/>
    <property type="molecule type" value="Genomic_DNA"/>
</dbReference>
<accession>A0A397S908</accession>
<dbReference type="InterPro" id="IPR001245">
    <property type="entry name" value="Ser-Thr/Tyr_kinase_cat_dom"/>
</dbReference>
<dbReference type="Gene3D" id="1.10.510.10">
    <property type="entry name" value="Transferase(Phosphotransferase) domain 1"/>
    <property type="match status" value="1"/>
</dbReference>
<keyword evidence="4" id="KW-0067">ATP-binding</keyword>
<evidence type="ECO:0000313" key="7">
    <source>
        <dbReference type="Proteomes" id="UP000265703"/>
    </source>
</evidence>
<evidence type="ECO:0000256" key="4">
    <source>
        <dbReference type="ARBA" id="ARBA00022840"/>
    </source>
</evidence>
<sequence length="407" mass="46654">MSDLTTYMYGTCPDCNKKRMNVGWCTNCNVERLLSDNRWTSGDERIDNFIKHTQKNAKEAMDYLEWIDFDQFDLVRHTGKFGSFSTIYSAVWMEGPRWNYDEATGDWRSGGPTKVALKRLDDSQNLSQQFIKRLFKYFKCLQSGSLADFYGLTRDGTSCIMIVMKFYENGNLYSCLDRWSGYLCWRDTIDILWSISSGLQKIHDFELVHGNIHGGNILLEEDETTTDAKIADTGLIGPSSKPYKNKVFGVLPFIAPEILGGYKATKASDIYSFGIIMWMLSTSTRPHEDRAHDEALVYDICKGLRPNYNKQTPQVYLELMKKCLNGNPFARPTSCELNEAFAKWITAICDDPEPSDLSDQFDKAEEIKFLSLQSMINVQQLNKLNINNNAIYFSRDLTNLVMAKSRL</sequence>
<gene>
    <name evidence="6" type="ORF">C1645_837332</name>
</gene>
<dbReference type="Pfam" id="PF07714">
    <property type="entry name" value="PK_Tyr_Ser-Thr"/>
    <property type="match status" value="1"/>
</dbReference>
<dbReference type="InterPro" id="IPR011009">
    <property type="entry name" value="Kinase-like_dom_sf"/>
</dbReference>
<keyword evidence="2" id="KW-0547">Nucleotide-binding</keyword>
<evidence type="ECO:0000256" key="1">
    <source>
        <dbReference type="ARBA" id="ARBA00022679"/>
    </source>
</evidence>
<dbReference type="OrthoDB" id="2307817at2759"/>
<dbReference type="PANTHER" id="PTHR44329:SF288">
    <property type="entry name" value="MITOGEN-ACTIVATED PROTEIN KINASE KINASE KINASE 20"/>
    <property type="match status" value="1"/>
</dbReference>
<comment type="caution">
    <text evidence="6">The sequence shown here is derived from an EMBL/GenBank/DDBJ whole genome shotgun (WGS) entry which is preliminary data.</text>
</comment>
<feature type="domain" description="Protein kinase" evidence="5">
    <location>
        <begin position="72"/>
        <end position="345"/>
    </location>
</feature>
<dbReference type="Proteomes" id="UP000265703">
    <property type="component" value="Unassembled WGS sequence"/>
</dbReference>
<dbReference type="GO" id="GO:0005524">
    <property type="term" value="F:ATP binding"/>
    <property type="evidence" value="ECO:0007669"/>
    <property type="project" value="UniProtKB-KW"/>
</dbReference>
<dbReference type="InterPro" id="IPR000719">
    <property type="entry name" value="Prot_kinase_dom"/>
</dbReference>
<name>A0A397S908_9GLOM</name>
<dbReference type="AlphaFoldDB" id="A0A397S908"/>
<keyword evidence="1" id="KW-0808">Transferase</keyword>
<dbReference type="PROSITE" id="PS50011">
    <property type="entry name" value="PROTEIN_KINASE_DOM"/>
    <property type="match status" value="1"/>
</dbReference>
<dbReference type="PANTHER" id="PTHR44329">
    <property type="entry name" value="SERINE/THREONINE-PROTEIN KINASE TNNI3K-RELATED"/>
    <property type="match status" value="1"/>
</dbReference>
<evidence type="ECO:0000256" key="2">
    <source>
        <dbReference type="ARBA" id="ARBA00022741"/>
    </source>
</evidence>
<keyword evidence="3 6" id="KW-0418">Kinase</keyword>
<evidence type="ECO:0000313" key="6">
    <source>
        <dbReference type="EMBL" id="RIA81236.1"/>
    </source>
</evidence>
<protein>
    <submittedName>
        <fullName evidence="6">Kinase-like domain-containing protein</fullName>
    </submittedName>
</protein>
<dbReference type="SUPFAM" id="SSF56112">
    <property type="entry name" value="Protein kinase-like (PK-like)"/>
    <property type="match status" value="1"/>
</dbReference>
<evidence type="ECO:0000256" key="3">
    <source>
        <dbReference type="ARBA" id="ARBA00022777"/>
    </source>
</evidence>